<sequence length="130" mass="13396">MPWWQAGLWGALGSTLVELADLRKSVQERRRLPWQGRGAASLSLYVLAGVLRTALGIGVAVALAESGQVSGGFGAVLSGIAAPRILEALQSQAAPGLLAAPPDAPAPRPNTALPHRAQPAREAGSTHDTH</sequence>
<proteinExistence type="predicted"/>
<keyword evidence="3" id="KW-1185">Reference proteome</keyword>
<feature type="region of interest" description="Disordered" evidence="1">
    <location>
        <begin position="97"/>
        <end position="130"/>
    </location>
</feature>
<protein>
    <submittedName>
        <fullName evidence="2">Uncharacterized protein</fullName>
    </submittedName>
</protein>
<accession>A0ABP4H461</accession>
<evidence type="ECO:0000313" key="2">
    <source>
        <dbReference type="EMBL" id="GAA1244799.1"/>
    </source>
</evidence>
<dbReference type="Proteomes" id="UP001500037">
    <property type="component" value="Unassembled WGS sequence"/>
</dbReference>
<gene>
    <name evidence="2" type="ORF">GCM10009665_39570</name>
</gene>
<name>A0ABP4H461_9ACTN</name>
<dbReference type="EMBL" id="BAAALF010000069">
    <property type="protein sequence ID" value="GAA1244799.1"/>
    <property type="molecule type" value="Genomic_DNA"/>
</dbReference>
<organism evidence="2 3">
    <name type="scientific">Kitasatospora nipponensis</name>
    <dbReference type="NCBI Taxonomy" id="258049"/>
    <lineage>
        <taxon>Bacteria</taxon>
        <taxon>Bacillati</taxon>
        <taxon>Actinomycetota</taxon>
        <taxon>Actinomycetes</taxon>
        <taxon>Kitasatosporales</taxon>
        <taxon>Streptomycetaceae</taxon>
        <taxon>Kitasatospora</taxon>
    </lineage>
</organism>
<dbReference type="RefSeq" id="WP_344443085.1">
    <property type="nucleotide sequence ID" value="NZ_BAAALF010000069.1"/>
</dbReference>
<evidence type="ECO:0000256" key="1">
    <source>
        <dbReference type="SAM" id="MobiDB-lite"/>
    </source>
</evidence>
<evidence type="ECO:0000313" key="3">
    <source>
        <dbReference type="Proteomes" id="UP001500037"/>
    </source>
</evidence>
<reference evidence="3" key="1">
    <citation type="journal article" date="2019" name="Int. J. Syst. Evol. Microbiol.">
        <title>The Global Catalogue of Microorganisms (GCM) 10K type strain sequencing project: providing services to taxonomists for standard genome sequencing and annotation.</title>
        <authorList>
            <consortium name="The Broad Institute Genomics Platform"/>
            <consortium name="The Broad Institute Genome Sequencing Center for Infectious Disease"/>
            <person name="Wu L."/>
            <person name="Ma J."/>
        </authorList>
    </citation>
    <scope>NUCLEOTIDE SEQUENCE [LARGE SCALE GENOMIC DNA]</scope>
    <source>
        <strain evidence="3">JCM 13004</strain>
    </source>
</reference>
<comment type="caution">
    <text evidence="2">The sequence shown here is derived from an EMBL/GenBank/DDBJ whole genome shotgun (WGS) entry which is preliminary data.</text>
</comment>